<dbReference type="RefSeq" id="WP_204467760.1">
    <property type="nucleotide sequence ID" value="NZ_JAFBCV010000012.1"/>
</dbReference>
<evidence type="ECO:0000313" key="1">
    <source>
        <dbReference type="EMBL" id="MBM7840232.1"/>
    </source>
</evidence>
<dbReference type="SFLD" id="SFLDS00003">
    <property type="entry name" value="Haloacid_Dehalogenase"/>
    <property type="match status" value="1"/>
</dbReference>
<dbReference type="InterPro" id="IPR000150">
    <property type="entry name" value="Cof"/>
</dbReference>
<accession>A0ABS2SXG8</accession>
<dbReference type="Gene3D" id="3.30.1240.10">
    <property type="match status" value="1"/>
</dbReference>
<organism evidence="1 2">
    <name type="scientific">Shouchella xiaoxiensis</name>
    <dbReference type="NCBI Taxonomy" id="766895"/>
    <lineage>
        <taxon>Bacteria</taxon>
        <taxon>Bacillati</taxon>
        <taxon>Bacillota</taxon>
        <taxon>Bacilli</taxon>
        <taxon>Bacillales</taxon>
        <taxon>Bacillaceae</taxon>
        <taxon>Shouchella</taxon>
    </lineage>
</organism>
<dbReference type="CDD" id="cd07516">
    <property type="entry name" value="HAD_Pase"/>
    <property type="match status" value="1"/>
</dbReference>
<dbReference type="InterPro" id="IPR006379">
    <property type="entry name" value="HAD-SF_hydro_IIB"/>
</dbReference>
<dbReference type="SFLD" id="SFLDG01144">
    <property type="entry name" value="C2.B.4:_PGP_Like"/>
    <property type="match status" value="1"/>
</dbReference>
<dbReference type="InterPro" id="IPR036412">
    <property type="entry name" value="HAD-like_sf"/>
</dbReference>
<gene>
    <name evidence="1" type="ORF">JOC54_003512</name>
</gene>
<dbReference type="PANTHER" id="PTHR10000">
    <property type="entry name" value="PHOSPHOSERINE PHOSPHATASE"/>
    <property type="match status" value="1"/>
</dbReference>
<sequence>MKALVTDMDGTLLNEAREVSPRNVEALKQLQQEGKPVFIATGRDYYEARLPLKKAELTVPIISANGAQIHDANGRLLKQEPLMQEQVKAIMTILRKHAIYFEVYGADAVYSDNVEQGLAVVVDVLKSTGASLTEDEMLHHAKERFELGAVKQIESYERLLEQNETILKLLAFTLDSHKLTEAKKEISRFDLVSVSSSAADNLEITHTNAQKGEALQWLCDLHGIPVQEVVAIGDNGNDLSMFAKTPLSVAMANAPQFIKEQAVYETTSNELDGVAQIIASFNQSRQKNTPVKN</sequence>
<dbReference type="EMBL" id="JAFBCV010000012">
    <property type="protein sequence ID" value="MBM7840232.1"/>
    <property type="molecule type" value="Genomic_DNA"/>
</dbReference>
<dbReference type="NCBIfam" id="TIGR00099">
    <property type="entry name" value="Cof-subfamily"/>
    <property type="match status" value="1"/>
</dbReference>
<dbReference type="SFLD" id="SFLDG01140">
    <property type="entry name" value="C2.B:_Phosphomannomutase_and_P"/>
    <property type="match status" value="1"/>
</dbReference>
<evidence type="ECO:0000313" key="2">
    <source>
        <dbReference type="Proteomes" id="UP001179280"/>
    </source>
</evidence>
<name>A0ABS2SXG8_9BACI</name>
<dbReference type="PROSITE" id="PS01228">
    <property type="entry name" value="COF_1"/>
    <property type="match status" value="1"/>
</dbReference>
<dbReference type="Gene3D" id="3.40.50.1000">
    <property type="entry name" value="HAD superfamily/HAD-like"/>
    <property type="match status" value="1"/>
</dbReference>
<dbReference type="PANTHER" id="PTHR10000:SF55">
    <property type="entry name" value="5-AMINO-6-(5-PHOSPHO-D-RIBITYLAMINO)URACIL PHOSPHATASE YCSE"/>
    <property type="match status" value="1"/>
</dbReference>
<reference evidence="1" key="1">
    <citation type="submission" date="2021-01" db="EMBL/GenBank/DDBJ databases">
        <title>Genomic Encyclopedia of Type Strains, Phase IV (KMG-IV): sequencing the most valuable type-strain genomes for metagenomic binning, comparative biology and taxonomic classification.</title>
        <authorList>
            <person name="Goeker M."/>
        </authorList>
    </citation>
    <scope>NUCLEOTIDE SEQUENCE</scope>
    <source>
        <strain evidence="1">DSM 21943</strain>
    </source>
</reference>
<comment type="caution">
    <text evidence="1">The sequence shown here is derived from an EMBL/GenBank/DDBJ whole genome shotgun (WGS) entry which is preliminary data.</text>
</comment>
<dbReference type="InterPro" id="IPR023214">
    <property type="entry name" value="HAD_sf"/>
</dbReference>
<dbReference type="Pfam" id="PF08282">
    <property type="entry name" value="Hydrolase_3"/>
    <property type="match status" value="1"/>
</dbReference>
<proteinExistence type="predicted"/>
<keyword evidence="2" id="KW-1185">Reference proteome</keyword>
<dbReference type="NCBIfam" id="TIGR01484">
    <property type="entry name" value="HAD-SF-IIB"/>
    <property type="match status" value="1"/>
</dbReference>
<dbReference type="SUPFAM" id="SSF56784">
    <property type="entry name" value="HAD-like"/>
    <property type="match status" value="1"/>
</dbReference>
<protein>
    <submittedName>
        <fullName evidence="1">Cof subfamily protein (Haloacid dehalogenase superfamily)</fullName>
    </submittedName>
</protein>
<dbReference type="Proteomes" id="UP001179280">
    <property type="component" value="Unassembled WGS sequence"/>
</dbReference>